<name>A0AA37RV65_9GAMM</name>
<dbReference type="AlphaFoldDB" id="A0AA37RV65"/>
<reference evidence="1" key="1">
    <citation type="journal article" date="2014" name="Int. J. Syst. Evol. Microbiol.">
        <title>Complete genome sequence of Corynebacterium casei LMG S-19264T (=DSM 44701T), isolated from a smear-ripened cheese.</title>
        <authorList>
            <consortium name="US DOE Joint Genome Institute (JGI-PGF)"/>
            <person name="Walter F."/>
            <person name="Albersmeier A."/>
            <person name="Kalinowski J."/>
            <person name="Ruckert C."/>
        </authorList>
    </citation>
    <scope>NUCLEOTIDE SEQUENCE</scope>
    <source>
        <strain evidence="1">NBRC 101628</strain>
    </source>
</reference>
<comment type="caution">
    <text evidence="1">The sequence shown here is derived from an EMBL/GenBank/DDBJ whole genome shotgun (WGS) entry which is preliminary data.</text>
</comment>
<dbReference type="EMBL" id="BSNC01000002">
    <property type="protein sequence ID" value="GLP95417.1"/>
    <property type="molecule type" value="Genomic_DNA"/>
</dbReference>
<dbReference type="Proteomes" id="UP001161422">
    <property type="component" value="Unassembled WGS sequence"/>
</dbReference>
<organism evidence="1 2">
    <name type="scientific">Paraferrimonas sedimenticola</name>
    <dbReference type="NCBI Taxonomy" id="375674"/>
    <lineage>
        <taxon>Bacteria</taxon>
        <taxon>Pseudomonadati</taxon>
        <taxon>Pseudomonadota</taxon>
        <taxon>Gammaproteobacteria</taxon>
        <taxon>Alteromonadales</taxon>
        <taxon>Ferrimonadaceae</taxon>
        <taxon>Paraferrimonas</taxon>
    </lineage>
</organism>
<protein>
    <submittedName>
        <fullName evidence="1">Methyltransferase</fullName>
    </submittedName>
</protein>
<evidence type="ECO:0000313" key="2">
    <source>
        <dbReference type="Proteomes" id="UP001161422"/>
    </source>
</evidence>
<keyword evidence="1" id="KW-0808">Transferase</keyword>
<reference evidence="1" key="2">
    <citation type="submission" date="2023-01" db="EMBL/GenBank/DDBJ databases">
        <title>Draft genome sequence of Paraferrimonas sedimenticola strain NBRC 101628.</title>
        <authorList>
            <person name="Sun Q."/>
            <person name="Mori K."/>
        </authorList>
    </citation>
    <scope>NUCLEOTIDE SEQUENCE</scope>
    <source>
        <strain evidence="1">NBRC 101628</strain>
    </source>
</reference>
<dbReference type="GO" id="GO:0008168">
    <property type="term" value="F:methyltransferase activity"/>
    <property type="evidence" value="ECO:0007669"/>
    <property type="project" value="UniProtKB-KW"/>
</dbReference>
<sequence>MPACPLCQHPHTAAYHRDKKRHYHQCQQCQLVFADPSSLLPPTAEKQIYQQHENSPEDSGYRKFLSRLALPLIERLPLQQQGLDFGCGPGPTLSLMLEESNHTMANYDPYFAPDRSVLRHQYDFITCTEAIEHFYRPGREWQLLCSLVKDNGWLAFMTKMVKSPQAFANWHYKNDPTHVSFFSRETFEFLAKRDGFTLEFIGQDVILLQKSANFGIKRSLS</sequence>
<keyword evidence="1" id="KW-0489">Methyltransferase</keyword>
<dbReference type="Gene3D" id="3.40.50.150">
    <property type="entry name" value="Vaccinia Virus protein VP39"/>
    <property type="match status" value="1"/>
</dbReference>
<proteinExistence type="predicted"/>
<dbReference type="RefSeq" id="WP_095506734.1">
    <property type="nucleotide sequence ID" value="NZ_BSNC01000002.1"/>
</dbReference>
<dbReference type="GO" id="GO:0032259">
    <property type="term" value="P:methylation"/>
    <property type="evidence" value="ECO:0007669"/>
    <property type="project" value="UniProtKB-KW"/>
</dbReference>
<keyword evidence="2" id="KW-1185">Reference proteome</keyword>
<dbReference type="Pfam" id="PF13489">
    <property type="entry name" value="Methyltransf_23"/>
    <property type="match status" value="1"/>
</dbReference>
<accession>A0AA37RV65</accession>
<evidence type="ECO:0000313" key="1">
    <source>
        <dbReference type="EMBL" id="GLP95417.1"/>
    </source>
</evidence>
<dbReference type="InterPro" id="IPR029063">
    <property type="entry name" value="SAM-dependent_MTases_sf"/>
</dbReference>
<dbReference type="SUPFAM" id="SSF53335">
    <property type="entry name" value="S-adenosyl-L-methionine-dependent methyltransferases"/>
    <property type="match status" value="1"/>
</dbReference>
<gene>
    <name evidence="1" type="ORF">GCM10007895_07230</name>
</gene>